<keyword evidence="1" id="KW-0732">Signal</keyword>
<protein>
    <submittedName>
        <fullName evidence="2">Uncharacterized protein</fullName>
    </submittedName>
</protein>
<comment type="caution">
    <text evidence="2">The sequence shown here is derived from an EMBL/GenBank/DDBJ whole genome shotgun (WGS) entry which is preliminary data.</text>
</comment>
<sequence>MKKNIFIILYIITLLFLSACNQSNQELSAHEDSSPATYDVQPVRDENADWKDITTITEMQITVADKNNKPIQTMVYKYDLSGVPAAFTGKVLLADVNFDGCGDVLLDLGRYGNQGIKYYACYLSNPVTKQYEEAPEFQEIQNPILNTAAQEILSSWRNSASSYGYAKYRWDNGSLELAAQVTVDYDIETDEEQITEEQLEHGKMVRTDAGKEAIQNEWQLDTEVWAGDIAGKVLYEE</sequence>
<dbReference type="PROSITE" id="PS51257">
    <property type="entry name" value="PROKAR_LIPOPROTEIN"/>
    <property type="match status" value="1"/>
</dbReference>
<dbReference type="Proteomes" id="UP001314681">
    <property type="component" value="Unassembled WGS sequence"/>
</dbReference>
<keyword evidence="3" id="KW-1185">Reference proteome</keyword>
<evidence type="ECO:0000313" key="2">
    <source>
        <dbReference type="EMBL" id="MBU9727839.1"/>
    </source>
</evidence>
<feature type="chain" id="PRO_5045718322" evidence="1">
    <location>
        <begin position="20"/>
        <end position="237"/>
    </location>
</feature>
<feature type="signal peptide" evidence="1">
    <location>
        <begin position="1"/>
        <end position="19"/>
    </location>
</feature>
<reference evidence="2 3" key="1">
    <citation type="submission" date="2021-06" db="EMBL/GenBank/DDBJ databases">
        <title>Description of novel taxa of the family Lachnospiraceae.</title>
        <authorList>
            <person name="Chaplin A.V."/>
            <person name="Sokolova S.R."/>
            <person name="Pikina A.P."/>
            <person name="Korzhanova M."/>
            <person name="Belova V."/>
            <person name="Korostin D."/>
            <person name="Efimov B.A."/>
        </authorList>
    </citation>
    <scope>NUCLEOTIDE SEQUENCE [LARGE SCALE GENOMIC DNA]</scope>
    <source>
        <strain evidence="2 3">ASD4241</strain>
    </source>
</reference>
<proteinExistence type="predicted"/>
<gene>
    <name evidence="2" type="ORF">KTH90_17655</name>
</gene>
<evidence type="ECO:0000313" key="3">
    <source>
        <dbReference type="Proteomes" id="UP001314681"/>
    </source>
</evidence>
<accession>A0ABS6KBG9</accession>
<dbReference type="RefSeq" id="WP_238727160.1">
    <property type="nucleotide sequence ID" value="NZ_JAHQCX010000014.1"/>
</dbReference>
<name>A0ABS6KBG9_9FIRM</name>
<evidence type="ECO:0000256" key="1">
    <source>
        <dbReference type="SAM" id="SignalP"/>
    </source>
</evidence>
<organism evidence="2 3">
    <name type="scientific">Diplocloster modestus</name>
    <dbReference type="NCBI Taxonomy" id="2850322"/>
    <lineage>
        <taxon>Bacteria</taxon>
        <taxon>Bacillati</taxon>
        <taxon>Bacillota</taxon>
        <taxon>Clostridia</taxon>
        <taxon>Lachnospirales</taxon>
        <taxon>Lachnospiraceae</taxon>
        <taxon>Diplocloster</taxon>
    </lineage>
</organism>
<dbReference type="EMBL" id="JAHQCX010000014">
    <property type="protein sequence ID" value="MBU9727839.1"/>
    <property type="molecule type" value="Genomic_DNA"/>
</dbReference>
<dbReference type="InterPro" id="IPR058087">
    <property type="entry name" value="XAC2610_dom"/>
</dbReference>
<dbReference type="NCBIfam" id="NF047539">
    <property type="entry name" value="XAC2610_fam"/>
    <property type="match status" value="1"/>
</dbReference>